<dbReference type="EMBL" id="VOTZ01000003">
    <property type="protein sequence ID" value="MCQ1537852.1"/>
    <property type="molecule type" value="Genomic_DNA"/>
</dbReference>
<gene>
    <name evidence="2" type="ORF">FTO68_02470</name>
</gene>
<evidence type="ECO:0000256" key="1">
    <source>
        <dbReference type="SAM" id="MobiDB-lite"/>
    </source>
</evidence>
<accession>A0ABD4TFV5</accession>
<comment type="caution">
    <text evidence="2">The sequence shown here is derived from an EMBL/GenBank/DDBJ whole genome shotgun (WGS) entry which is preliminary data.</text>
</comment>
<dbReference type="AlphaFoldDB" id="A0ABD4TFV5"/>
<feature type="compositionally biased region" description="Basic and acidic residues" evidence="1">
    <location>
        <begin position="1"/>
        <end position="26"/>
    </location>
</feature>
<feature type="region of interest" description="Disordered" evidence="1">
    <location>
        <begin position="1"/>
        <end position="28"/>
    </location>
</feature>
<name>A0ABD4TFV5_9EURY</name>
<evidence type="ECO:0000313" key="3">
    <source>
        <dbReference type="Proteomes" id="UP001524383"/>
    </source>
</evidence>
<keyword evidence="3" id="KW-1185">Reference proteome</keyword>
<dbReference type="Proteomes" id="UP001524383">
    <property type="component" value="Unassembled WGS sequence"/>
</dbReference>
<dbReference type="Pfam" id="PF11950">
    <property type="entry name" value="DUF3467"/>
    <property type="match status" value="1"/>
</dbReference>
<reference evidence="2 3" key="1">
    <citation type="submission" date="2019-08" db="EMBL/GenBank/DDBJ databases">
        <authorList>
            <person name="Chen S.-C."/>
            <person name="Lai M.-C."/>
            <person name="You Y.-T."/>
        </authorList>
    </citation>
    <scope>NUCLEOTIDE SEQUENCE [LARGE SCALE GENOMIC DNA]</scope>
    <source>
        <strain evidence="2 3">P2F9704a</strain>
    </source>
</reference>
<dbReference type="RefSeq" id="WP_255331782.1">
    <property type="nucleotide sequence ID" value="NZ_VOTZ01000003.1"/>
</dbReference>
<evidence type="ECO:0000313" key="2">
    <source>
        <dbReference type="EMBL" id="MCQ1537852.1"/>
    </source>
</evidence>
<dbReference type="InterPro" id="IPR021857">
    <property type="entry name" value="DUF3467"/>
</dbReference>
<organism evidence="2 3">
    <name type="scientific">Methanocalculus taiwanensis</name>
    <dbReference type="NCBI Taxonomy" id="106207"/>
    <lineage>
        <taxon>Archaea</taxon>
        <taxon>Methanobacteriati</taxon>
        <taxon>Methanobacteriota</taxon>
        <taxon>Stenosarchaea group</taxon>
        <taxon>Methanomicrobia</taxon>
        <taxon>Methanomicrobiales</taxon>
        <taxon>Methanocalculaceae</taxon>
        <taxon>Methanocalculus</taxon>
    </lineage>
</organism>
<protein>
    <submittedName>
        <fullName evidence="2">DUF3467 domain-containing protein</fullName>
    </submittedName>
</protein>
<sequence length="133" mass="15115">MTEKKRGEELREERVKGEALKKEIRQTGDGGTTLDLSRLYTFNQEDPVIDISSSAYSNLAYVQASHRDISIDFLEMPGIRGEDGRMKIKGTRIFMSHSAAQKLASAIPEILEKLHSEGRMEAYTPQKEQEREL</sequence>
<proteinExistence type="predicted"/>